<sequence>MEIQTNEGHSYLNIETGELVYVSDRALRRAEDEEEYGHLPDWQQDEMKIAEDMVESEDKYVSVPDRFDFDEYSIMEDFCYRQPENTRDKLLSVIRGRGAFRRFKDTIIDLDIEDHWFAFRDQAFKQIAKEFCEDNNIEYID</sequence>
<accession>A0ABX7VVT3</accession>
<gene>
    <name evidence="1" type="ORF">ERJ70_03600</name>
</gene>
<dbReference type="Proteomes" id="UP000665043">
    <property type="component" value="Chromosome"/>
</dbReference>
<keyword evidence="2" id="KW-1185">Reference proteome</keyword>
<protein>
    <submittedName>
        <fullName evidence="1">Uncharacterized protein</fullName>
    </submittedName>
</protein>
<dbReference type="InterPro" id="IPR005361">
    <property type="entry name" value="UPF0158"/>
</dbReference>
<name>A0ABX7VVT3_9BACI</name>
<proteinExistence type="predicted"/>
<evidence type="ECO:0000313" key="1">
    <source>
        <dbReference type="EMBL" id="QTM98457.1"/>
    </source>
</evidence>
<reference evidence="1 2" key="1">
    <citation type="submission" date="2019-12" db="EMBL/GenBank/DDBJ databases">
        <title>The whole genome sequencing of a strain isolated from a Mars analog, Dalangtan Playa.</title>
        <authorList>
            <person name="Huang T."/>
        </authorList>
    </citation>
    <scope>NUCLEOTIDE SEQUENCE [LARGE SCALE GENOMIC DNA]</scope>
    <source>
        <strain evidence="1 2">DP4-553-S</strain>
    </source>
</reference>
<evidence type="ECO:0000313" key="2">
    <source>
        <dbReference type="Proteomes" id="UP000665043"/>
    </source>
</evidence>
<organism evidence="1 2">
    <name type="scientific">Sediminibacillus dalangtanensis</name>
    <dbReference type="NCBI Taxonomy" id="2729421"/>
    <lineage>
        <taxon>Bacteria</taxon>
        <taxon>Bacillati</taxon>
        <taxon>Bacillota</taxon>
        <taxon>Bacilli</taxon>
        <taxon>Bacillales</taxon>
        <taxon>Bacillaceae</taxon>
        <taxon>Sediminibacillus</taxon>
    </lineage>
</organism>
<dbReference type="Pfam" id="PF03682">
    <property type="entry name" value="UPF0158"/>
    <property type="match status" value="1"/>
</dbReference>
<dbReference type="EMBL" id="CP046956">
    <property type="protein sequence ID" value="QTM98457.1"/>
    <property type="molecule type" value="Genomic_DNA"/>
</dbReference>